<dbReference type="EMBL" id="JAOB01000069">
    <property type="protein sequence ID" value="EUA23183.1"/>
    <property type="molecule type" value="Genomic_DNA"/>
</dbReference>
<dbReference type="SUPFAM" id="SSF54637">
    <property type="entry name" value="Thioesterase/thiol ester dehydrase-isomerase"/>
    <property type="match status" value="1"/>
</dbReference>
<evidence type="ECO:0000313" key="1">
    <source>
        <dbReference type="EMBL" id="EUA23183.1"/>
    </source>
</evidence>
<organism evidence="1">
    <name type="scientific">Mycobacterium xenopi 4042</name>
    <dbReference type="NCBI Taxonomy" id="1299334"/>
    <lineage>
        <taxon>Bacteria</taxon>
        <taxon>Bacillati</taxon>
        <taxon>Actinomycetota</taxon>
        <taxon>Actinomycetes</taxon>
        <taxon>Mycobacteriales</taxon>
        <taxon>Mycobacteriaceae</taxon>
        <taxon>Mycobacterium</taxon>
    </lineage>
</organism>
<comment type="caution">
    <text evidence="1">The sequence shown here is derived from an EMBL/GenBank/DDBJ whole genome shotgun (WGS) entry which is preliminary data.</text>
</comment>
<dbReference type="PATRIC" id="fig|1299334.3.peg.7105"/>
<gene>
    <name evidence="1" type="ORF">I553_5146</name>
</gene>
<sequence>MEHSVVRVRDGRSFSTRTVQVHNDNRAVLTAAVGYHVAEEG</sequence>
<proteinExistence type="predicted"/>
<evidence type="ECO:0008006" key="2">
    <source>
        <dbReference type="Google" id="ProtNLM"/>
    </source>
</evidence>
<name>X7ZWT4_MYCXE</name>
<accession>X7ZWT4</accession>
<reference evidence="1" key="1">
    <citation type="submission" date="2014-01" db="EMBL/GenBank/DDBJ databases">
        <authorList>
            <person name="Brown-Elliot B."/>
            <person name="Wallace R."/>
            <person name="Lenaerts A."/>
            <person name="Ordway D."/>
            <person name="DeGroote M.A."/>
            <person name="Parker T."/>
            <person name="Sizemore C."/>
            <person name="Tallon L.J."/>
            <person name="Sadzewicz L.K."/>
            <person name="Sengamalay N."/>
            <person name="Fraser C.M."/>
            <person name="Hine E."/>
            <person name="Shefchek K.A."/>
            <person name="Das S.P."/>
            <person name="Tettelin H."/>
        </authorList>
    </citation>
    <scope>NUCLEOTIDE SEQUENCE [LARGE SCALE GENOMIC DNA]</scope>
    <source>
        <strain evidence="1">4042</strain>
    </source>
</reference>
<dbReference type="InterPro" id="IPR029069">
    <property type="entry name" value="HotDog_dom_sf"/>
</dbReference>
<dbReference type="AlphaFoldDB" id="X7ZWT4"/>
<dbReference type="Gene3D" id="2.40.160.210">
    <property type="entry name" value="Acyl-CoA thioesterase, double hotdog domain"/>
    <property type="match status" value="1"/>
</dbReference>
<dbReference type="InterPro" id="IPR042171">
    <property type="entry name" value="Acyl-CoA_hotdog"/>
</dbReference>
<protein>
    <recommendedName>
        <fullName evidence="2">Thioesterase-like superfamily protein</fullName>
    </recommendedName>
</protein>